<evidence type="ECO:0000313" key="4">
    <source>
        <dbReference type="Proteomes" id="UP000182126"/>
    </source>
</evidence>
<dbReference type="SUPFAM" id="SSF53271">
    <property type="entry name" value="PRTase-like"/>
    <property type="match status" value="1"/>
</dbReference>
<dbReference type="InterPro" id="IPR051910">
    <property type="entry name" value="ComF/GntX_DNA_util-trans"/>
</dbReference>
<protein>
    <submittedName>
        <fullName evidence="3">Predicted amidophosphoribosyltransferases</fullName>
    </submittedName>
</protein>
<dbReference type="RefSeq" id="WP_060923276.1">
    <property type="nucleotide sequence ID" value="NZ_JBFBMG010000001.1"/>
</dbReference>
<dbReference type="InterPro" id="IPR029057">
    <property type="entry name" value="PRTase-like"/>
</dbReference>
<dbReference type="Pfam" id="PF00156">
    <property type="entry name" value="Pribosyltran"/>
    <property type="match status" value="1"/>
</dbReference>
<reference evidence="3 4" key="1">
    <citation type="submission" date="2016-10" db="EMBL/GenBank/DDBJ databases">
        <authorList>
            <person name="de Groot N.N."/>
        </authorList>
    </citation>
    <scope>NUCLEOTIDE SEQUENCE [LARGE SCALE GENOMIC DNA]</scope>
    <source>
        <strain evidence="3 4">DSM 15019</strain>
    </source>
</reference>
<name>A0A1H1WVS4_9MICO</name>
<feature type="domain" description="Phosphoribosyltransferase" evidence="2">
    <location>
        <begin position="147"/>
        <end position="212"/>
    </location>
</feature>
<dbReference type="GeneID" id="36299214"/>
<dbReference type="InterPro" id="IPR000836">
    <property type="entry name" value="PRTase_dom"/>
</dbReference>
<comment type="similarity">
    <text evidence="1">Belongs to the ComF/GntX family.</text>
</comment>
<evidence type="ECO:0000313" key="3">
    <source>
        <dbReference type="EMBL" id="SDT00279.1"/>
    </source>
</evidence>
<dbReference type="GO" id="GO:0016757">
    <property type="term" value="F:glycosyltransferase activity"/>
    <property type="evidence" value="ECO:0007669"/>
    <property type="project" value="UniProtKB-KW"/>
</dbReference>
<evidence type="ECO:0000259" key="2">
    <source>
        <dbReference type="Pfam" id="PF00156"/>
    </source>
</evidence>
<dbReference type="EMBL" id="LT629770">
    <property type="protein sequence ID" value="SDT00279.1"/>
    <property type="molecule type" value="Genomic_DNA"/>
</dbReference>
<dbReference type="AlphaFoldDB" id="A0A1H1WVS4"/>
<gene>
    <name evidence="3" type="ORF">SAMN04489809_3242</name>
</gene>
<evidence type="ECO:0000256" key="1">
    <source>
        <dbReference type="ARBA" id="ARBA00008007"/>
    </source>
</evidence>
<dbReference type="PANTHER" id="PTHR47505">
    <property type="entry name" value="DNA UTILIZATION PROTEIN YHGH"/>
    <property type="match status" value="1"/>
</dbReference>
<dbReference type="Proteomes" id="UP000182126">
    <property type="component" value="Chromosome I"/>
</dbReference>
<keyword evidence="3" id="KW-0808">Transferase</keyword>
<proteinExistence type="inferred from homology"/>
<keyword evidence="3" id="KW-0328">Glycosyltransferase</keyword>
<dbReference type="Gene3D" id="3.40.50.2020">
    <property type="match status" value="1"/>
</dbReference>
<sequence length="215" mass="22080">MGITTRIGALAAETGALLLAASCAGCEHPGTVLCDSCLGALAPVPREVRTPDGLRVRAALVLDGPAASCIRRLKGAGQTVLARPLGAALAAVLLPALVPGAWVIPVPTSRAAFRRRGYRVPELLVRRAGVEPQRVLAVTRRVRDQRELPAAARSDNVRGAMRARRQGHGAPAVLVDDVVTTGATLDESTRALTAVGFVVVGAVALAATPSPTESG</sequence>
<dbReference type="PANTHER" id="PTHR47505:SF1">
    <property type="entry name" value="DNA UTILIZATION PROTEIN YHGH"/>
    <property type="match status" value="1"/>
</dbReference>
<accession>A0A1H1WVS4</accession>
<organism evidence="3 4">
    <name type="scientific">Microbacterium paraoxydans</name>
    <dbReference type="NCBI Taxonomy" id="199592"/>
    <lineage>
        <taxon>Bacteria</taxon>
        <taxon>Bacillati</taxon>
        <taxon>Actinomycetota</taxon>
        <taxon>Actinomycetes</taxon>
        <taxon>Micrococcales</taxon>
        <taxon>Microbacteriaceae</taxon>
        <taxon>Microbacterium</taxon>
    </lineage>
</organism>